<reference evidence="17" key="1">
    <citation type="journal article" date="2019" name="Int. J. Syst. Evol. Microbiol.">
        <title>The Global Catalogue of Microorganisms (GCM) 10K type strain sequencing project: providing services to taxonomists for standard genome sequencing and annotation.</title>
        <authorList>
            <consortium name="The Broad Institute Genomics Platform"/>
            <consortium name="The Broad Institute Genome Sequencing Center for Infectious Disease"/>
            <person name="Wu L."/>
            <person name="Ma J."/>
        </authorList>
    </citation>
    <scope>NUCLEOTIDE SEQUENCE [LARGE SCALE GENOMIC DNA]</scope>
    <source>
        <strain evidence="17">CECT 7956</strain>
    </source>
</reference>
<comment type="pathway">
    <text evidence="2">Amino-acid biosynthesis; L-serine biosynthesis; L-serine from 3-phospho-D-glycerate: step 2/3.</text>
</comment>
<dbReference type="InterPro" id="IPR000192">
    <property type="entry name" value="Aminotrans_V_dom"/>
</dbReference>
<keyword evidence="9" id="KW-0663">Pyridoxal phosphate</keyword>
<organism evidence="16 17">
    <name type="scientific">Lacihabitans lacunae</name>
    <dbReference type="NCBI Taxonomy" id="1028214"/>
    <lineage>
        <taxon>Bacteria</taxon>
        <taxon>Pseudomonadati</taxon>
        <taxon>Bacteroidota</taxon>
        <taxon>Cytophagia</taxon>
        <taxon>Cytophagales</taxon>
        <taxon>Leadbetterellaceae</taxon>
        <taxon>Lacihabitans</taxon>
    </lineage>
</organism>
<dbReference type="EC" id="2.6.1.52" evidence="4"/>
<protein>
    <recommendedName>
        <fullName evidence="4">phosphoserine transaminase</fullName>
        <ecNumber evidence="4">2.6.1.52</ecNumber>
    </recommendedName>
    <alternativeName>
        <fullName evidence="12">Phosphohydroxythreonine aminotransferase</fullName>
    </alternativeName>
</protein>
<accession>A0ABV7YV68</accession>
<evidence type="ECO:0000256" key="11">
    <source>
        <dbReference type="ARBA" id="ARBA00023299"/>
    </source>
</evidence>
<dbReference type="GO" id="GO:0008483">
    <property type="term" value="F:transaminase activity"/>
    <property type="evidence" value="ECO:0007669"/>
    <property type="project" value="UniProtKB-KW"/>
</dbReference>
<evidence type="ECO:0000313" key="17">
    <source>
        <dbReference type="Proteomes" id="UP001595616"/>
    </source>
</evidence>
<comment type="catalytic activity">
    <reaction evidence="14">
        <text>O-phospho-L-serine + 2-oxoglutarate = 3-phosphooxypyruvate + L-glutamate</text>
        <dbReference type="Rhea" id="RHEA:14329"/>
        <dbReference type="ChEBI" id="CHEBI:16810"/>
        <dbReference type="ChEBI" id="CHEBI:18110"/>
        <dbReference type="ChEBI" id="CHEBI:29985"/>
        <dbReference type="ChEBI" id="CHEBI:57524"/>
        <dbReference type="EC" id="2.6.1.52"/>
    </reaction>
</comment>
<keyword evidence="10" id="KW-0664">Pyridoxine biosynthesis</keyword>
<comment type="similarity">
    <text evidence="3">Belongs to the class-V pyridoxal-phosphate-dependent aminotransferase family. SerC subfamily.</text>
</comment>
<evidence type="ECO:0000256" key="3">
    <source>
        <dbReference type="ARBA" id="ARBA00006904"/>
    </source>
</evidence>
<evidence type="ECO:0000256" key="14">
    <source>
        <dbReference type="ARBA" id="ARBA00049007"/>
    </source>
</evidence>
<comment type="caution">
    <text evidence="16">The sequence shown here is derived from an EMBL/GenBank/DDBJ whole genome shotgun (WGS) entry which is preliminary data.</text>
</comment>
<dbReference type="Proteomes" id="UP001595616">
    <property type="component" value="Unassembled WGS sequence"/>
</dbReference>
<dbReference type="PANTHER" id="PTHR21152">
    <property type="entry name" value="AMINOTRANSFERASE CLASS V"/>
    <property type="match status" value="1"/>
</dbReference>
<evidence type="ECO:0000256" key="2">
    <source>
        <dbReference type="ARBA" id="ARBA00005099"/>
    </source>
</evidence>
<evidence type="ECO:0000256" key="13">
    <source>
        <dbReference type="ARBA" id="ARBA00047630"/>
    </source>
</evidence>
<evidence type="ECO:0000259" key="15">
    <source>
        <dbReference type="Pfam" id="PF00266"/>
    </source>
</evidence>
<sequence length="361" mass="40605">MNSKCNFYPGPSKLAPNIDVYLQNAYNSGLLEANHRSSFFMDFLNETIQNTKVKLAIPNNYEVFFTSSATECWEITVQSLLHNKVQFLYSGAFGKKWFKYSVINPQAISELNKAKSSIRGTRFFVDQTADEVEIDAENSCLCIVSSETSNGTQISNQTIRDLKAKMSTESLILVDATSSLGGMAHDISLADVWFGSSQKCFGLPSGLGIMIVSPKAIEKAKEINERNHYNSLLNISENFQKNQTHYTPNTLGIFLFSEVIKNRPHISEIDSHLKTRAKHLYNEMSQFSFCEPLVTNLQSRSDTVLAFTSERVAELHKYLSEKDIIVGKGYGEWKSSSFRIANFPSIPDADFDLLLKSLKSF</sequence>
<dbReference type="InterPro" id="IPR015422">
    <property type="entry name" value="PyrdxlP-dep_Trfase_small"/>
</dbReference>
<dbReference type="PANTHER" id="PTHR21152:SF40">
    <property type="entry name" value="ALANINE--GLYOXYLATE AMINOTRANSFERASE"/>
    <property type="match status" value="1"/>
</dbReference>
<dbReference type="Pfam" id="PF00266">
    <property type="entry name" value="Aminotran_5"/>
    <property type="match status" value="1"/>
</dbReference>
<keyword evidence="7" id="KW-0028">Amino-acid biosynthesis</keyword>
<dbReference type="SUPFAM" id="SSF53383">
    <property type="entry name" value="PLP-dependent transferases"/>
    <property type="match status" value="1"/>
</dbReference>
<evidence type="ECO:0000256" key="9">
    <source>
        <dbReference type="ARBA" id="ARBA00022898"/>
    </source>
</evidence>
<keyword evidence="8" id="KW-0808">Transferase</keyword>
<evidence type="ECO:0000256" key="12">
    <source>
        <dbReference type="ARBA" id="ARBA00031421"/>
    </source>
</evidence>
<dbReference type="EMBL" id="JBHRYQ010000001">
    <property type="protein sequence ID" value="MFC3810147.1"/>
    <property type="molecule type" value="Genomic_DNA"/>
</dbReference>
<feature type="domain" description="Aminotransferase class V" evidence="15">
    <location>
        <begin position="17"/>
        <end position="329"/>
    </location>
</feature>
<dbReference type="InterPro" id="IPR015421">
    <property type="entry name" value="PyrdxlP-dep_Trfase_major"/>
</dbReference>
<dbReference type="Gene3D" id="3.90.1150.10">
    <property type="entry name" value="Aspartate Aminotransferase, domain 1"/>
    <property type="match status" value="1"/>
</dbReference>
<evidence type="ECO:0000256" key="1">
    <source>
        <dbReference type="ARBA" id="ARBA00001933"/>
    </source>
</evidence>
<evidence type="ECO:0000256" key="7">
    <source>
        <dbReference type="ARBA" id="ARBA00022605"/>
    </source>
</evidence>
<keyword evidence="17" id="KW-1185">Reference proteome</keyword>
<keyword evidence="11" id="KW-0718">Serine biosynthesis</keyword>
<dbReference type="Gene3D" id="3.40.640.10">
    <property type="entry name" value="Type I PLP-dependent aspartate aminotransferase-like (Major domain)"/>
    <property type="match status" value="1"/>
</dbReference>
<evidence type="ECO:0000256" key="5">
    <source>
        <dbReference type="ARBA" id="ARBA00022490"/>
    </source>
</evidence>
<proteinExistence type="inferred from homology"/>
<gene>
    <name evidence="16" type="ORF">ACFOOI_05745</name>
</gene>
<evidence type="ECO:0000256" key="6">
    <source>
        <dbReference type="ARBA" id="ARBA00022576"/>
    </source>
</evidence>
<dbReference type="InterPro" id="IPR015424">
    <property type="entry name" value="PyrdxlP-dep_Trfase"/>
</dbReference>
<evidence type="ECO:0000313" key="16">
    <source>
        <dbReference type="EMBL" id="MFC3810147.1"/>
    </source>
</evidence>
<dbReference type="PIRSF" id="PIRSF000525">
    <property type="entry name" value="SerC"/>
    <property type="match status" value="1"/>
</dbReference>
<keyword evidence="5" id="KW-0963">Cytoplasm</keyword>
<name>A0ABV7YV68_9BACT</name>
<keyword evidence="6 16" id="KW-0032">Aminotransferase</keyword>
<evidence type="ECO:0000256" key="4">
    <source>
        <dbReference type="ARBA" id="ARBA00013030"/>
    </source>
</evidence>
<comment type="cofactor">
    <cofactor evidence="1">
        <name>pyridoxal 5'-phosphate</name>
        <dbReference type="ChEBI" id="CHEBI:597326"/>
    </cofactor>
</comment>
<comment type="catalytic activity">
    <reaction evidence="13">
        <text>4-(phosphooxy)-L-threonine + 2-oxoglutarate = (R)-3-hydroxy-2-oxo-4-phosphooxybutanoate + L-glutamate</text>
        <dbReference type="Rhea" id="RHEA:16573"/>
        <dbReference type="ChEBI" id="CHEBI:16810"/>
        <dbReference type="ChEBI" id="CHEBI:29985"/>
        <dbReference type="ChEBI" id="CHEBI:58452"/>
        <dbReference type="ChEBI" id="CHEBI:58538"/>
        <dbReference type="EC" id="2.6.1.52"/>
    </reaction>
</comment>
<dbReference type="RefSeq" id="WP_379836016.1">
    <property type="nucleotide sequence ID" value="NZ_JBHRYQ010000001.1"/>
</dbReference>
<dbReference type="InterPro" id="IPR022278">
    <property type="entry name" value="Pser_aminoTfrase"/>
</dbReference>
<evidence type="ECO:0000256" key="8">
    <source>
        <dbReference type="ARBA" id="ARBA00022679"/>
    </source>
</evidence>
<evidence type="ECO:0000256" key="10">
    <source>
        <dbReference type="ARBA" id="ARBA00023096"/>
    </source>
</evidence>